<evidence type="ECO:0000256" key="3">
    <source>
        <dbReference type="ARBA" id="ARBA00023163"/>
    </source>
</evidence>
<dbReference type="PRINTS" id="PR00037">
    <property type="entry name" value="HTHLACR"/>
</dbReference>
<dbReference type="PROSITE" id="PS51000">
    <property type="entry name" value="HTH_DEOR_2"/>
    <property type="match status" value="1"/>
</dbReference>
<dbReference type="InterPro" id="IPR011991">
    <property type="entry name" value="ArsR-like_HTH"/>
</dbReference>
<dbReference type="PANTHER" id="PTHR30363:SF44">
    <property type="entry name" value="AGA OPERON TRANSCRIPTIONAL REPRESSOR-RELATED"/>
    <property type="match status" value="1"/>
</dbReference>
<dbReference type="Gene3D" id="1.10.10.10">
    <property type="entry name" value="Winged helix-like DNA-binding domain superfamily/Winged helix DNA-binding domain"/>
    <property type="match status" value="1"/>
</dbReference>
<feature type="domain" description="HTH deoR-type" evidence="4">
    <location>
        <begin position="9"/>
        <end position="64"/>
    </location>
</feature>
<dbReference type="InterPro" id="IPR018356">
    <property type="entry name" value="Tscrpt_reg_HTH_DeoR_CS"/>
</dbReference>
<dbReference type="Pfam" id="PF00455">
    <property type="entry name" value="DeoRC"/>
    <property type="match status" value="1"/>
</dbReference>
<dbReference type="AlphaFoldDB" id="A0A1I0DE51"/>
<dbReference type="SUPFAM" id="SSF46785">
    <property type="entry name" value="Winged helix' DNA-binding domain"/>
    <property type="match status" value="1"/>
</dbReference>
<dbReference type="Gene3D" id="3.40.50.1360">
    <property type="match status" value="1"/>
</dbReference>
<accession>A0A1I0DE51</accession>
<proteinExistence type="predicted"/>
<dbReference type="SUPFAM" id="SSF100950">
    <property type="entry name" value="NagB/RpiA/CoA transferase-like"/>
    <property type="match status" value="1"/>
</dbReference>
<dbReference type="CDD" id="cd00090">
    <property type="entry name" value="HTH_ARSR"/>
    <property type="match status" value="1"/>
</dbReference>
<dbReference type="GeneID" id="93276277"/>
<organism evidence="5 6">
    <name type="scientific">Enterocloster lavalensis</name>
    <dbReference type="NCBI Taxonomy" id="460384"/>
    <lineage>
        <taxon>Bacteria</taxon>
        <taxon>Bacillati</taxon>
        <taxon>Bacillota</taxon>
        <taxon>Clostridia</taxon>
        <taxon>Lachnospirales</taxon>
        <taxon>Lachnospiraceae</taxon>
        <taxon>Enterocloster</taxon>
    </lineage>
</organism>
<evidence type="ECO:0000313" key="6">
    <source>
        <dbReference type="Proteomes" id="UP000198508"/>
    </source>
</evidence>
<evidence type="ECO:0000256" key="1">
    <source>
        <dbReference type="ARBA" id="ARBA00023015"/>
    </source>
</evidence>
<dbReference type="PROSITE" id="PS00894">
    <property type="entry name" value="HTH_DEOR_1"/>
    <property type="match status" value="1"/>
</dbReference>
<keyword evidence="1" id="KW-0805">Transcription regulation</keyword>
<dbReference type="Proteomes" id="UP000198508">
    <property type="component" value="Unassembled WGS sequence"/>
</dbReference>
<dbReference type="Pfam" id="PF08220">
    <property type="entry name" value="HTH_DeoR"/>
    <property type="match status" value="1"/>
</dbReference>
<dbReference type="InterPro" id="IPR014036">
    <property type="entry name" value="DeoR-like_C"/>
</dbReference>
<dbReference type="InterPro" id="IPR001034">
    <property type="entry name" value="DeoR_HTH"/>
</dbReference>
<evidence type="ECO:0000259" key="4">
    <source>
        <dbReference type="PROSITE" id="PS51000"/>
    </source>
</evidence>
<dbReference type="InterPro" id="IPR036388">
    <property type="entry name" value="WH-like_DNA-bd_sf"/>
</dbReference>
<dbReference type="SMART" id="SM01134">
    <property type="entry name" value="DeoRC"/>
    <property type="match status" value="1"/>
</dbReference>
<evidence type="ECO:0000256" key="2">
    <source>
        <dbReference type="ARBA" id="ARBA00023125"/>
    </source>
</evidence>
<gene>
    <name evidence="5" type="ORF">SAMN05216313_104116</name>
</gene>
<dbReference type="GO" id="GO:0003700">
    <property type="term" value="F:DNA-binding transcription factor activity"/>
    <property type="evidence" value="ECO:0007669"/>
    <property type="project" value="InterPro"/>
</dbReference>
<sequence length="259" mass="28504">MNEKETLFAEERKDKILQLLKDSEKVTVAQLCELFGISPVTARNDLRDLENENLLRRTHGGAIRMSSSAYELEPSKRDENTDQKKAIAAVAAEMVADGDTIIIDTGSTCMEFAKLLSGKRNLRVVTNDLKIALLLDSCEDITLYFIGGVLRKHYNCTVGNFGSEPFRHLVVDKAFMGANSLSTSRGAMTPDVGQAEIKKTMLSVADKVIILCGSNKIGQNSFVTFAELSDIDTLVTDSGLRRKLQESLEERGIDVKIAP</sequence>
<reference evidence="6" key="1">
    <citation type="submission" date="2016-10" db="EMBL/GenBank/DDBJ databases">
        <authorList>
            <person name="Varghese N."/>
            <person name="Submissions S."/>
        </authorList>
    </citation>
    <scope>NUCLEOTIDE SEQUENCE [LARGE SCALE GENOMIC DNA]</scope>
    <source>
        <strain evidence="6">NLAE-zl-G277</strain>
    </source>
</reference>
<dbReference type="STRING" id="460384.SAMN05216313_104116"/>
<keyword evidence="3" id="KW-0804">Transcription</keyword>
<evidence type="ECO:0000313" key="5">
    <source>
        <dbReference type="EMBL" id="SET30010.1"/>
    </source>
</evidence>
<dbReference type="SMART" id="SM00420">
    <property type="entry name" value="HTH_DEOR"/>
    <property type="match status" value="1"/>
</dbReference>
<protein>
    <submittedName>
        <fullName evidence="5">Transcriptional regulator, DeoR family</fullName>
    </submittedName>
</protein>
<name>A0A1I0DE51_9FIRM</name>
<dbReference type="InterPro" id="IPR037171">
    <property type="entry name" value="NagB/RpiA_transferase-like"/>
</dbReference>
<dbReference type="InterPro" id="IPR050313">
    <property type="entry name" value="Carb_Metab_HTH_regulators"/>
</dbReference>
<keyword evidence="2" id="KW-0238">DNA-binding</keyword>
<keyword evidence="6" id="KW-1185">Reference proteome</keyword>
<dbReference type="PANTHER" id="PTHR30363">
    <property type="entry name" value="HTH-TYPE TRANSCRIPTIONAL REGULATOR SRLR-RELATED"/>
    <property type="match status" value="1"/>
</dbReference>
<dbReference type="EMBL" id="FOIM01000004">
    <property type="protein sequence ID" value="SET30010.1"/>
    <property type="molecule type" value="Genomic_DNA"/>
</dbReference>
<dbReference type="InterPro" id="IPR036390">
    <property type="entry name" value="WH_DNA-bd_sf"/>
</dbReference>
<dbReference type="GO" id="GO:0003677">
    <property type="term" value="F:DNA binding"/>
    <property type="evidence" value="ECO:0007669"/>
    <property type="project" value="UniProtKB-KW"/>
</dbReference>
<dbReference type="RefSeq" id="WP_092361340.1">
    <property type="nucleotide sequence ID" value="NZ_CAKXUV010000002.1"/>
</dbReference>